<accession>A0ABU9B0F0</accession>
<dbReference type="Proteomes" id="UP001371305">
    <property type="component" value="Unassembled WGS sequence"/>
</dbReference>
<proteinExistence type="predicted"/>
<keyword evidence="1" id="KW-1133">Transmembrane helix</keyword>
<dbReference type="RefSeq" id="WP_341406248.1">
    <property type="nucleotide sequence ID" value="NZ_JBBUKT010000007.1"/>
</dbReference>
<dbReference type="EMBL" id="JBBUKT010000007">
    <property type="protein sequence ID" value="MEK7952492.1"/>
    <property type="molecule type" value="Genomic_DNA"/>
</dbReference>
<keyword evidence="3" id="KW-1185">Reference proteome</keyword>
<evidence type="ECO:0000256" key="1">
    <source>
        <dbReference type="SAM" id="Phobius"/>
    </source>
</evidence>
<dbReference type="InterPro" id="IPR009937">
    <property type="entry name" value="Phage_holin_3_6"/>
</dbReference>
<protein>
    <submittedName>
        <fullName evidence="2">Phage holin family protein</fullName>
    </submittedName>
</protein>
<comment type="caution">
    <text evidence="2">The sequence shown here is derived from an EMBL/GenBank/DDBJ whole genome shotgun (WGS) entry which is preliminary data.</text>
</comment>
<organism evidence="2 3">
    <name type="scientific">Luteolibacter soli</name>
    <dbReference type="NCBI Taxonomy" id="3135280"/>
    <lineage>
        <taxon>Bacteria</taxon>
        <taxon>Pseudomonadati</taxon>
        <taxon>Verrucomicrobiota</taxon>
        <taxon>Verrucomicrobiia</taxon>
        <taxon>Verrucomicrobiales</taxon>
        <taxon>Verrucomicrobiaceae</taxon>
        <taxon>Luteolibacter</taxon>
    </lineage>
</organism>
<feature type="transmembrane region" description="Helical" evidence="1">
    <location>
        <begin position="45"/>
        <end position="72"/>
    </location>
</feature>
<dbReference type="Pfam" id="PF07332">
    <property type="entry name" value="Phage_holin_3_6"/>
    <property type="match status" value="1"/>
</dbReference>
<evidence type="ECO:0000313" key="2">
    <source>
        <dbReference type="EMBL" id="MEK7952492.1"/>
    </source>
</evidence>
<keyword evidence="1" id="KW-0812">Transmembrane</keyword>
<name>A0ABU9B0F0_9BACT</name>
<feature type="transmembrane region" description="Helical" evidence="1">
    <location>
        <begin position="78"/>
        <end position="100"/>
    </location>
</feature>
<evidence type="ECO:0000313" key="3">
    <source>
        <dbReference type="Proteomes" id="UP001371305"/>
    </source>
</evidence>
<reference evidence="2 3" key="1">
    <citation type="submission" date="2024-04" db="EMBL/GenBank/DDBJ databases">
        <title>Luteolibacter sp. isolated from soil.</title>
        <authorList>
            <person name="An J."/>
        </authorList>
    </citation>
    <scope>NUCLEOTIDE SEQUENCE [LARGE SCALE GENOMIC DNA]</scope>
    <source>
        <strain evidence="2 3">Y139</strain>
    </source>
</reference>
<gene>
    <name evidence="2" type="ORF">WKV53_18410</name>
</gene>
<sequence>MSDAPESEARPASSLRHSAVEFVSARVELAALEAREAGKHAARSGVMVAIIAGCAMTAWLAGVAGLIGWVAAAGKIPWHFAALGAAVLHLIVAGIIVAMLRRPSPPMFSISKAELLKDREWLLNLKDKPKR</sequence>
<keyword evidence="1" id="KW-0472">Membrane</keyword>